<feature type="transmembrane region" description="Helical" evidence="1">
    <location>
        <begin position="87"/>
        <end position="105"/>
    </location>
</feature>
<evidence type="ECO:0000313" key="3">
    <source>
        <dbReference type="Proteomes" id="UP000050277"/>
    </source>
</evidence>
<dbReference type="Proteomes" id="UP000050277">
    <property type="component" value="Unassembled WGS sequence"/>
</dbReference>
<accession>A0A0P6XRY4</accession>
<dbReference type="OrthoDB" id="9838382at2"/>
<keyword evidence="1" id="KW-0472">Membrane</keyword>
<gene>
    <name evidence="2" type="ORF">SE18_17760</name>
</gene>
<dbReference type="AlphaFoldDB" id="A0A0P6XRY4"/>
<feature type="transmembrane region" description="Helical" evidence="1">
    <location>
        <begin position="117"/>
        <end position="137"/>
    </location>
</feature>
<dbReference type="EMBL" id="LGKP01000025">
    <property type="protein sequence ID" value="KPL85472.1"/>
    <property type="molecule type" value="Genomic_DNA"/>
</dbReference>
<name>A0A0P6XRY4_9CHLR</name>
<keyword evidence="1" id="KW-0812">Transmembrane</keyword>
<proteinExistence type="predicted"/>
<protein>
    <submittedName>
        <fullName evidence="2">Uncharacterized protein</fullName>
    </submittedName>
</protein>
<reference evidence="2 3" key="1">
    <citation type="submission" date="2015-07" db="EMBL/GenBank/DDBJ databases">
        <title>Whole genome sequence of Herpetosiphon geysericola DSM 7119.</title>
        <authorList>
            <person name="Hemp J."/>
            <person name="Ward L.M."/>
            <person name="Pace L.A."/>
            <person name="Fischer W.W."/>
        </authorList>
    </citation>
    <scope>NUCLEOTIDE SEQUENCE [LARGE SCALE GENOMIC DNA]</scope>
    <source>
        <strain evidence="2 3">DSM 7119</strain>
    </source>
</reference>
<organism evidence="2 3">
    <name type="scientific">Herpetosiphon geysericola</name>
    <dbReference type="NCBI Taxonomy" id="70996"/>
    <lineage>
        <taxon>Bacteria</taxon>
        <taxon>Bacillati</taxon>
        <taxon>Chloroflexota</taxon>
        <taxon>Chloroflexia</taxon>
        <taxon>Herpetosiphonales</taxon>
        <taxon>Herpetosiphonaceae</taxon>
        <taxon>Herpetosiphon</taxon>
    </lineage>
</organism>
<evidence type="ECO:0000313" key="2">
    <source>
        <dbReference type="EMBL" id="KPL85472.1"/>
    </source>
</evidence>
<sequence length="169" mass="18117">MQCPACAMTLATASASCPYCGKQLNQPKRRANLLAFGASIFMDALLMVASLGLALAEHDRDAQSFRVLSNIRQPNPEWPALWTSLSYAYSIVVLLAFLAAIACLISQNALWARAAMFCGMAGSVILATFGFGAFINASAYSPLLGFWLGLFGSFTLTTTSLLFQITAKK</sequence>
<evidence type="ECO:0000256" key="1">
    <source>
        <dbReference type="SAM" id="Phobius"/>
    </source>
</evidence>
<feature type="transmembrane region" description="Helical" evidence="1">
    <location>
        <begin position="33"/>
        <end position="56"/>
    </location>
</feature>
<keyword evidence="3" id="KW-1185">Reference proteome</keyword>
<dbReference type="RefSeq" id="WP_054535792.1">
    <property type="nucleotide sequence ID" value="NZ_LGKP01000025.1"/>
</dbReference>
<feature type="transmembrane region" description="Helical" evidence="1">
    <location>
        <begin position="143"/>
        <end position="163"/>
    </location>
</feature>
<keyword evidence="1" id="KW-1133">Transmembrane helix</keyword>
<dbReference type="STRING" id="70996.SE18_17760"/>
<comment type="caution">
    <text evidence="2">The sequence shown here is derived from an EMBL/GenBank/DDBJ whole genome shotgun (WGS) entry which is preliminary data.</text>
</comment>